<dbReference type="Gene3D" id="2.60.40.1880">
    <property type="entry name" value="Invasion associated locus B (IalB) protein"/>
    <property type="match status" value="1"/>
</dbReference>
<feature type="signal peptide" evidence="2">
    <location>
        <begin position="1"/>
        <end position="22"/>
    </location>
</feature>
<evidence type="ECO:0000256" key="1">
    <source>
        <dbReference type="SAM" id="MobiDB-lite"/>
    </source>
</evidence>
<proteinExistence type="predicted"/>
<dbReference type="RefSeq" id="WP_197641508.1">
    <property type="nucleotide sequence ID" value="NZ_JAEACP010000001.1"/>
</dbReference>
<dbReference type="InterPro" id="IPR010642">
    <property type="entry name" value="Invasion_prot_B"/>
</dbReference>
<evidence type="ECO:0000256" key="2">
    <source>
        <dbReference type="SAM" id="SignalP"/>
    </source>
</evidence>
<keyword evidence="2" id="KW-0732">Signal</keyword>
<protein>
    <submittedName>
        <fullName evidence="3">Invasion associated locus B family protein</fullName>
    </submittedName>
</protein>
<dbReference type="Pfam" id="PF06776">
    <property type="entry name" value="IalB"/>
    <property type="match status" value="1"/>
</dbReference>
<comment type="caution">
    <text evidence="3">The sequence shown here is derived from an EMBL/GenBank/DDBJ whole genome shotgun (WGS) entry which is preliminary data.</text>
</comment>
<organism evidence="3 4">
    <name type="scientific">Tabrizicola soli</name>
    <dbReference type="NCBI Taxonomy" id="2185115"/>
    <lineage>
        <taxon>Bacteria</taxon>
        <taxon>Pseudomonadati</taxon>
        <taxon>Pseudomonadota</taxon>
        <taxon>Alphaproteobacteria</taxon>
        <taxon>Rhodobacterales</taxon>
        <taxon>Paracoccaceae</taxon>
        <taxon>Tabrizicola</taxon>
    </lineage>
</organism>
<reference evidence="4" key="1">
    <citation type="journal article" date="2019" name="Int. J. Syst. Evol. Microbiol.">
        <title>The Global Catalogue of Microorganisms (GCM) 10K type strain sequencing project: providing services to taxonomists for standard genome sequencing and annotation.</title>
        <authorList>
            <consortium name="The Broad Institute Genomics Platform"/>
            <consortium name="The Broad Institute Genome Sequencing Center for Infectious Disease"/>
            <person name="Wu L."/>
            <person name="Ma J."/>
        </authorList>
    </citation>
    <scope>NUCLEOTIDE SEQUENCE [LARGE SCALE GENOMIC DNA]</scope>
    <source>
        <strain evidence="4">KCTC 62102</strain>
    </source>
</reference>
<evidence type="ECO:0000313" key="4">
    <source>
        <dbReference type="Proteomes" id="UP001595445"/>
    </source>
</evidence>
<dbReference type="Proteomes" id="UP001595445">
    <property type="component" value="Unassembled WGS sequence"/>
</dbReference>
<dbReference type="InterPro" id="IPR038696">
    <property type="entry name" value="IalB_sf"/>
</dbReference>
<accession>A0ABV7DXK0</accession>
<feature type="region of interest" description="Disordered" evidence="1">
    <location>
        <begin position="28"/>
        <end position="51"/>
    </location>
</feature>
<keyword evidence="4" id="KW-1185">Reference proteome</keyword>
<evidence type="ECO:0000313" key="3">
    <source>
        <dbReference type="EMBL" id="MFC3087571.1"/>
    </source>
</evidence>
<gene>
    <name evidence="3" type="ORF">ACFOD6_16095</name>
</gene>
<name>A0ABV7DXK0_9RHOB</name>
<feature type="compositionally biased region" description="Low complexity" evidence="1">
    <location>
        <begin position="28"/>
        <end position="45"/>
    </location>
</feature>
<feature type="region of interest" description="Disordered" evidence="1">
    <location>
        <begin position="223"/>
        <end position="243"/>
    </location>
</feature>
<feature type="chain" id="PRO_5047145318" evidence="2">
    <location>
        <begin position="23"/>
        <end position="243"/>
    </location>
</feature>
<sequence>MAKTTSTALALALALMASPLLAQTTEAPAEGAAPAAEGTAPAAGADNLSMGTEVGGGDGVGSNYTAATFDAWEQRCVRTENGVDPCQLYQLLKDGEGNSVAEFTIFGLPEGAGGPAVAGATFIAPLETLLTAGMQVQIDTSKPKAYPFTFCTQIGCVARLGFTAEELAQMKNGANATLTIVPFVAPDQTVKLTMSLKGFTAGLEAVNAANAAADAAAKAAAEAAPAEAAPAEGTAPAEGAAND</sequence>
<dbReference type="EMBL" id="JBHRSM010000025">
    <property type="protein sequence ID" value="MFC3087571.1"/>
    <property type="molecule type" value="Genomic_DNA"/>
</dbReference>